<organism evidence="14 15">
    <name type="scientific">Solanum nodiflorum mottle virus</name>
    <dbReference type="NCBI Taxonomy" id="12471"/>
    <lineage>
        <taxon>Viruses</taxon>
        <taxon>Riboviria</taxon>
        <taxon>Orthornavirae</taxon>
        <taxon>Pisuviricota</taxon>
        <taxon>Pisoniviricetes</taxon>
        <taxon>Sobelivirales</taxon>
        <taxon>Solemoviridae</taxon>
        <taxon>Sobemovirus</taxon>
        <taxon>Sobemovirus SNMOV</taxon>
    </lineage>
</organism>
<dbReference type="KEGG" id="vg:30999530"/>
<dbReference type="Proteomes" id="UP000204665">
    <property type="component" value="Segment"/>
</dbReference>
<dbReference type="RefSeq" id="YP_009344992.1">
    <property type="nucleotide sequence ID" value="NC_033706.1"/>
</dbReference>
<dbReference type="GO" id="GO:0006508">
    <property type="term" value="P:proteolysis"/>
    <property type="evidence" value="ECO:0007669"/>
    <property type="project" value="UniProtKB-KW"/>
</dbReference>
<keyword evidence="15" id="KW-1185">Reference proteome</keyword>
<evidence type="ECO:0000256" key="12">
    <source>
        <dbReference type="SAM" id="MobiDB-lite"/>
    </source>
</evidence>
<keyword evidence="4" id="KW-0812">Transmembrane</keyword>
<dbReference type="GO" id="GO:0075523">
    <property type="term" value="P:viral translational frameshifting"/>
    <property type="evidence" value="ECO:0007669"/>
    <property type="project" value="UniProtKB-KW"/>
</dbReference>
<evidence type="ECO:0000256" key="7">
    <source>
        <dbReference type="ARBA" id="ARBA00022825"/>
    </source>
</evidence>
<evidence type="ECO:0000256" key="11">
    <source>
        <dbReference type="ARBA" id="ARBA00029410"/>
    </source>
</evidence>
<dbReference type="InterPro" id="IPR009003">
    <property type="entry name" value="Peptidase_S1_PA"/>
</dbReference>
<dbReference type="InterPro" id="IPR043504">
    <property type="entry name" value="Peptidase_S1_PA_chymotrypsin"/>
</dbReference>
<evidence type="ECO:0000256" key="1">
    <source>
        <dbReference type="ARBA" id="ARBA00004301"/>
    </source>
</evidence>
<evidence type="ECO:0000256" key="10">
    <source>
        <dbReference type="ARBA" id="ARBA00023136"/>
    </source>
</evidence>
<feature type="compositionally biased region" description="Basic residues" evidence="12">
    <location>
        <begin position="530"/>
        <end position="541"/>
    </location>
</feature>
<evidence type="ECO:0000313" key="14">
    <source>
        <dbReference type="EMBL" id="AHB64348.1"/>
    </source>
</evidence>
<dbReference type="GeneID" id="30999530"/>
<keyword evidence="9" id="KW-1133">Transmembrane helix</keyword>
<dbReference type="Pfam" id="PF13365">
    <property type="entry name" value="Trypsin_2"/>
    <property type="match status" value="1"/>
</dbReference>
<accession>A0A1P7XK78</accession>
<feature type="domain" description="Peptidase S39" evidence="13">
    <location>
        <begin position="122"/>
        <end position="318"/>
    </location>
</feature>
<dbReference type="GO" id="GO:0033644">
    <property type="term" value="C:host cell membrane"/>
    <property type="evidence" value="ECO:0007669"/>
    <property type="project" value="UniProtKB-SubCell"/>
</dbReference>
<dbReference type="EMBL" id="KC577470">
    <property type="protein sequence ID" value="AHB64348.1"/>
    <property type="molecule type" value="Genomic_RNA"/>
</dbReference>
<dbReference type="GO" id="GO:0016020">
    <property type="term" value="C:membrane"/>
    <property type="evidence" value="ECO:0007669"/>
    <property type="project" value="InterPro"/>
</dbReference>
<evidence type="ECO:0000256" key="5">
    <source>
        <dbReference type="ARBA" id="ARBA00022758"/>
    </source>
</evidence>
<dbReference type="PROSITE" id="PS51868">
    <property type="entry name" value="PEPTIDASE_S39"/>
    <property type="match status" value="1"/>
</dbReference>
<evidence type="ECO:0000256" key="8">
    <source>
        <dbReference type="ARBA" id="ARBA00022870"/>
    </source>
</evidence>
<feature type="compositionally biased region" description="Low complexity" evidence="12">
    <location>
        <begin position="517"/>
        <end position="529"/>
    </location>
</feature>
<keyword evidence="7" id="KW-0720">Serine protease</keyword>
<feature type="region of interest" description="Disordered" evidence="12">
    <location>
        <begin position="408"/>
        <end position="427"/>
    </location>
</feature>
<proteinExistence type="predicted"/>
<sequence length="579" mass="63260">MLSQIVHLVLLCQMWAAVIATMILDPKFGWMITSLISLTCLELTLKPIRSLIRYVKVEVGPEPESVEFGRLVGQPTLDPVRGITSKCIYKNMEFQLVIQPNWWPLVYPAAVSQASGIKESAVIGSSFSVVRENAEPASLVTIYNGDSRVGMGSRVSYNKENYLLTAHHVWKLLDGANFRMAKTGKSVEVKGASTFIAAPHSKLDFALIKIPNKYWSSLGVGVSTLIPLKGSESIVTVYGGPSTELASSFGKVSRDSSNYLRLLHTASTAPGWSGSPLYNSKGFVVGLHTGVQEFGVENEGVDVAALLPYILKKETVYSDIGLTQIDVDEVPSRGFQFDDFEIHGEYEFKGKMAKGEIALYKPYTPLKGGKAWADYSDDDSLPDLDLPHKESLPDMSLNCQRAAPIDSELPLSNLRRSSGPVSQPLEKAECSSTALESRLVNLERVLSTLVEEMSRQRKESLVSSTSMDGQREAREPKSTPSSSKPADIAESQNQRASKKPAENSRSCTPGVEPSNVSGSKPSSTTSSSSKRSRRRRSRQKLTTKPVPDLLGPNLQKETACSSTRLATSSLRPSDKEYLS</sequence>
<dbReference type="SUPFAM" id="SSF50494">
    <property type="entry name" value="Trypsin-like serine proteases"/>
    <property type="match status" value="1"/>
</dbReference>
<dbReference type="InterPro" id="IPR000382">
    <property type="entry name" value="Peptidase_S39B_luteovirus"/>
</dbReference>
<evidence type="ECO:0000313" key="15">
    <source>
        <dbReference type="Proteomes" id="UP000204665"/>
    </source>
</evidence>
<feature type="region of interest" description="Disordered" evidence="12">
    <location>
        <begin position="453"/>
        <end position="579"/>
    </location>
</feature>
<reference evidence="14 15" key="1">
    <citation type="submission" date="2013-02" db="EMBL/GenBank/DDBJ databases">
        <title>Sequencing of the genome of Solanum nodiflorum mottle virus.</title>
        <authorList>
            <person name="Somera M."/>
            <person name="Truve E."/>
        </authorList>
    </citation>
    <scope>NUCLEOTIDE SEQUENCE [LARGE SCALE GENOMIC DNA]</scope>
</reference>
<keyword evidence="8" id="KW-1043">Host membrane</keyword>
<evidence type="ECO:0000256" key="2">
    <source>
        <dbReference type="ARBA" id="ARBA00022520"/>
    </source>
</evidence>
<evidence type="ECO:0000256" key="3">
    <source>
        <dbReference type="ARBA" id="ARBA00022670"/>
    </source>
</evidence>
<evidence type="ECO:0000256" key="4">
    <source>
        <dbReference type="ARBA" id="ARBA00022692"/>
    </source>
</evidence>
<dbReference type="Gene3D" id="2.40.10.10">
    <property type="entry name" value="Trypsin-like serine proteases"/>
    <property type="match status" value="2"/>
</dbReference>
<feature type="compositionally biased region" description="Polar residues" evidence="12">
    <location>
        <begin position="555"/>
        <end position="571"/>
    </location>
</feature>
<keyword evidence="2" id="KW-0191">Covalent protein-RNA linkage</keyword>
<dbReference type="GO" id="GO:0004252">
    <property type="term" value="F:serine-type endopeptidase activity"/>
    <property type="evidence" value="ECO:0007669"/>
    <property type="project" value="InterPro"/>
</dbReference>
<evidence type="ECO:0000256" key="9">
    <source>
        <dbReference type="ARBA" id="ARBA00022989"/>
    </source>
</evidence>
<keyword evidence="10" id="KW-0472">Membrane</keyword>
<keyword evidence="5" id="KW-0688">Ribosomal frameshifting</keyword>
<keyword evidence="6" id="KW-0378">Hydrolase</keyword>
<evidence type="ECO:0000256" key="6">
    <source>
        <dbReference type="ARBA" id="ARBA00022801"/>
    </source>
</evidence>
<comment type="subcellular location">
    <subcellularLocation>
        <location evidence="1">Host membrane</location>
        <topology evidence="1">Multi-pass membrane protein</topology>
    </subcellularLocation>
</comment>
<protein>
    <submittedName>
        <fullName evidence="14">Polyprotein P2a</fullName>
    </submittedName>
</protein>
<keyword evidence="3" id="KW-0645">Protease</keyword>
<feature type="compositionally biased region" description="Polar residues" evidence="12">
    <location>
        <begin position="478"/>
        <end position="495"/>
    </location>
</feature>
<evidence type="ECO:0000259" key="13">
    <source>
        <dbReference type="PROSITE" id="PS51868"/>
    </source>
</evidence>
<comment type="function">
    <text evidence="11">Covalently attached to the 5' extremity of the genomic and subgenomic RNAs. It may serve as a primer for the replicase.</text>
</comment>
<name>A0A1P7XK78_9VIRU</name>